<dbReference type="PANTHER" id="PTHR37418">
    <property type="entry name" value="3-KETO-5-AMINOHEXANOATE CLEAVAGE ENZYME-RELATED"/>
    <property type="match status" value="1"/>
</dbReference>
<keyword evidence="4" id="KW-0862">Zinc</keyword>
<evidence type="ECO:0000256" key="3">
    <source>
        <dbReference type="ARBA" id="ARBA00022723"/>
    </source>
</evidence>
<keyword evidence="3" id="KW-0479">Metal-binding</keyword>
<protein>
    <submittedName>
        <fullName evidence="5">Uncharacterized protein (DUF849 family)</fullName>
    </submittedName>
</protein>
<dbReference type="Proteomes" id="UP000541136">
    <property type="component" value="Unassembled WGS sequence"/>
</dbReference>
<sequence length="313" mass="34362">MKRKHDKVIITCAVTGGIHTPSMSPHLPLTPEQIEAQAVEAAEAGAAILHLHARDPADGRPTPDPAVFARFVPRIKAATDAVINITTGGTTRMSLAERLAYPLQARPEMCSLNMGSMNFSIHPVARRIGEWKHDWEKPYVEGMEDQIFRNSFKDIAHILRTLGQAHGTRFEFECYDVGHLYNLAYFVDEGLVQAPLFIQFIFGVLGGIGADPANLAHMRGVADHLFGRENYRFSVLGAGRHQMALATMSAVMGGNVRVGLEDSLFLSRGELAPSNAEQVRKIRRILEELSLEIATPREVRDMLGLKGAGAVGF</sequence>
<dbReference type="RefSeq" id="WP_151024351.1">
    <property type="nucleotide sequence ID" value="NZ_JACHIB010000012.1"/>
</dbReference>
<dbReference type="PANTHER" id="PTHR37418:SF2">
    <property type="entry name" value="3-KETO-5-AMINOHEXANOATE CLEAVAGE ENZYME"/>
    <property type="match status" value="1"/>
</dbReference>
<accession>A0A7W9TNV8</accession>
<dbReference type="GO" id="GO:0046872">
    <property type="term" value="F:metal ion binding"/>
    <property type="evidence" value="ECO:0007669"/>
    <property type="project" value="UniProtKB-KW"/>
</dbReference>
<dbReference type="EMBL" id="JACHIB010000012">
    <property type="protein sequence ID" value="MBB6084165.1"/>
    <property type="molecule type" value="Genomic_DNA"/>
</dbReference>
<comment type="caution">
    <text evidence="5">The sequence shown here is derived from an EMBL/GenBank/DDBJ whole genome shotgun (WGS) entry which is preliminary data.</text>
</comment>
<evidence type="ECO:0000313" key="6">
    <source>
        <dbReference type="Proteomes" id="UP000541136"/>
    </source>
</evidence>
<evidence type="ECO:0000256" key="1">
    <source>
        <dbReference type="ARBA" id="ARBA00001947"/>
    </source>
</evidence>
<dbReference type="Gene3D" id="3.20.20.70">
    <property type="entry name" value="Aldolase class I"/>
    <property type="match status" value="1"/>
</dbReference>
<keyword evidence="2" id="KW-0808">Transferase</keyword>
<proteinExistence type="predicted"/>
<organism evidence="5 6">
    <name type="scientific">Castellaniella defragrans</name>
    <name type="common">Alcaligenes defragrans</name>
    <dbReference type="NCBI Taxonomy" id="75697"/>
    <lineage>
        <taxon>Bacteria</taxon>
        <taxon>Pseudomonadati</taxon>
        <taxon>Pseudomonadota</taxon>
        <taxon>Betaproteobacteria</taxon>
        <taxon>Burkholderiales</taxon>
        <taxon>Alcaligenaceae</taxon>
        <taxon>Castellaniella</taxon>
    </lineage>
</organism>
<evidence type="ECO:0000256" key="2">
    <source>
        <dbReference type="ARBA" id="ARBA00022679"/>
    </source>
</evidence>
<dbReference type="Pfam" id="PF05853">
    <property type="entry name" value="BKACE"/>
    <property type="match status" value="1"/>
</dbReference>
<evidence type="ECO:0000313" key="5">
    <source>
        <dbReference type="EMBL" id="MBB6084165.1"/>
    </source>
</evidence>
<evidence type="ECO:0000256" key="4">
    <source>
        <dbReference type="ARBA" id="ARBA00022833"/>
    </source>
</evidence>
<gene>
    <name evidence="5" type="ORF">HNR28_002210</name>
</gene>
<comment type="cofactor">
    <cofactor evidence="1">
        <name>Zn(2+)</name>
        <dbReference type="ChEBI" id="CHEBI:29105"/>
    </cofactor>
</comment>
<dbReference type="InterPro" id="IPR008567">
    <property type="entry name" value="BKACE"/>
</dbReference>
<dbReference type="InterPro" id="IPR013785">
    <property type="entry name" value="Aldolase_TIM"/>
</dbReference>
<dbReference type="GO" id="GO:0043720">
    <property type="term" value="F:3-keto-5-aminohexanoate cleavage activity"/>
    <property type="evidence" value="ECO:0007669"/>
    <property type="project" value="InterPro"/>
</dbReference>
<dbReference type="AlphaFoldDB" id="A0A7W9TNV8"/>
<name>A0A7W9TNV8_CASDE</name>
<reference evidence="5 6" key="1">
    <citation type="submission" date="2020-08" db="EMBL/GenBank/DDBJ databases">
        <title>Genomic Encyclopedia of Type Strains, Phase IV (KMG-IV): sequencing the most valuable type-strain genomes for metagenomic binning, comparative biology and taxonomic classification.</title>
        <authorList>
            <person name="Goeker M."/>
        </authorList>
    </citation>
    <scope>NUCLEOTIDE SEQUENCE [LARGE SCALE GENOMIC DNA]</scope>
    <source>
        <strain evidence="5 6">DSM 12141</strain>
    </source>
</reference>